<organism evidence="1 2">
    <name type="scientific">Paraburkholderia saeva</name>
    <dbReference type="NCBI Taxonomy" id="2777537"/>
    <lineage>
        <taxon>Bacteria</taxon>
        <taxon>Pseudomonadati</taxon>
        <taxon>Pseudomonadota</taxon>
        <taxon>Betaproteobacteria</taxon>
        <taxon>Burkholderiales</taxon>
        <taxon>Burkholderiaceae</taxon>
        <taxon>Paraburkholderia</taxon>
    </lineage>
</organism>
<evidence type="ECO:0000313" key="2">
    <source>
        <dbReference type="Proteomes" id="UP000789704"/>
    </source>
</evidence>
<dbReference type="RefSeq" id="WP_228874189.1">
    <property type="nucleotide sequence ID" value="NZ_CAJQYZ010000001.1"/>
</dbReference>
<dbReference type="AlphaFoldDB" id="A0A9N8X018"/>
<gene>
    <name evidence="1" type="ORF">LMG31841_00113</name>
</gene>
<comment type="caution">
    <text evidence="1">The sequence shown here is derived from an EMBL/GenBank/DDBJ whole genome shotgun (WGS) entry which is preliminary data.</text>
</comment>
<keyword evidence="2" id="KW-1185">Reference proteome</keyword>
<name>A0A9N8X018_9BURK</name>
<reference evidence="1" key="1">
    <citation type="submission" date="2021-04" db="EMBL/GenBank/DDBJ databases">
        <authorList>
            <person name="Vanwijnsberghe S."/>
        </authorList>
    </citation>
    <scope>NUCLEOTIDE SEQUENCE</scope>
    <source>
        <strain evidence="1">LMG 31841</strain>
    </source>
</reference>
<accession>A0A9N8X018</accession>
<proteinExistence type="predicted"/>
<evidence type="ECO:0000313" key="1">
    <source>
        <dbReference type="EMBL" id="CAG4886042.1"/>
    </source>
</evidence>
<protein>
    <submittedName>
        <fullName evidence="1">Uncharacterized protein</fullName>
    </submittedName>
</protein>
<dbReference type="EMBL" id="CAJQZC010000001">
    <property type="protein sequence ID" value="CAG4886042.1"/>
    <property type="molecule type" value="Genomic_DNA"/>
</dbReference>
<sequence length="148" mass="16470">MQRPLFSHELELLEFLLFVNEPVYGDVISQWIAGLDTSSVSEYFSPYSLTFDEGPKMPRMRFESFTLQRELIAIDEGVAVLVYALASKTPAGNMLDSFSVDRLDGEPLQSYPKAGSSLMIMERGRRIGGADLRAVYHASDAPLFPVGD</sequence>
<dbReference type="Proteomes" id="UP000789704">
    <property type="component" value="Unassembled WGS sequence"/>
</dbReference>